<dbReference type="GO" id="GO:0008202">
    <property type="term" value="P:steroid metabolic process"/>
    <property type="evidence" value="ECO:0007669"/>
    <property type="project" value="TreeGrafter"/>
</dbReference>
<organism evidence="4 5">
    <name type="scientific">Patulibacter medicamentivorans</name>
    <dbReference type="NCBI Taxonomy" id="1097667"/>
    <lineage>
        <taxon>Bacteria</taxon>
        <taxon>Bacillati</taxon>
        <taxon>Actinomycetota</taxon>
        <taxon>Thermoleophilia</taxon>
        <taxon>Solirubrobacterales</taxon>
        <taxon>Patulibacteraceae</taxon>
        <taxon>Patulibacter</taxon>
    </lineage>
</organism>
<dbReference type="Proteomes" id="UP000005143">
    <property type="component" value="Unassembled WGS sequence"/>
</dbReference>
<dbReference type="InterPro" id="IPR057326">
    <property type="entry name" value="KR_dom"/>
</dbReference>
<accession>H0EBA3</accession>
<evidence type="ECO:0000313" key="5">
    <source>
        <dbReference type="Proteomes" id="UP000005143"/>
    </source>
</evidence>
<comment type="similarity">
    <text evidence="1 2">Belongs to the short-chain dehydrogenases/reductases (SDR) family.</text>
</comment>
<dbReference type="InterPro" id="IPR020904">
    <property type="entry name" value="Sc_DH/Rdtase_CS"/>
</dbReference>
<dbReference type="GO" id="GO:0016491">
    <property type="term" value="F:oxidoreductase activity"/>
    <property type="evidence" value="ECO:0007669"/>
    <property type="project" value="TreeGrafter"/>
</dbReference>
<dbReference type="PRINTS" id="PR00080">
    <property type="entry name" value="SDRFAMILY"/>
</dbReference>
<dbReference type="InterPro" id="IPR036291">
    <property type="entry name" value="NAD(P)-bd_dom_sf"/>
</dbReference>
<keyword evidence="5" id="KW-1185">Reference proteome</keyword>
<evidence type="ECO:0000256" key="2">
    <source>
        <dbReference type="RuleBase" id="RU000363"/>
    </source>
</evidence>
<name>H0EBA3_9ACTN</name>
<dbReference type="SMART" id="SM00822">
    <property type="entry name" value="PKS_KR"/>
    <property type="match status" value="1"/>
</dbReference>
<evidence type="ECO:0000259" key="3">
    <source>
        <dbReference type="SMART" id="SM00822"/>
    </source>
</evidence>
<dbReference type="Gene3D" id="3.40.50.720">
    <property type="entry name" value="NAD(P)-binding Rossmann-like Domain"/>
    <property type="match status" value="1"/>
</dbReference>
<protein>
    <submittedName>
        <fullName evidence="4">Short-chain dehydrogenase/reductase SDR</fullName>
    </submittedName>
</protein>
<dbReference type="Pfam" id="PF00106">
    <property type="entry name" value="adh_short"/>
    <property type="match status" value="1"/>
</dbReference>
<dbReference type="PATRIC" id="fig|1097667.3.peg.4097"/>
<proteinExistence type="inferred from homology"/>
<dbReference type="PANTHER" id="PTHR43313">
    <property type="entry name" value="SHORT-CHAIN DEHYDROGENASE/REDUCTASE FAMILY 9C"/>
    <property type="match status" value="1"/>
</dbReference>
<feature type="domain" description="Ketoreductase" evidence="3">
    <location>
        <begin position="2"/>
        <end position="185"/>
    </location>
</feature>
<comment type="caution">
    <text evidence="4">The sequence shown here is derived from an EMBL/GenBank/DDBJ whole genome shotgun (WGS) entry which is preliminary data.</text>
</comment>
<evidence type="ECO:0000256" key="1">
    <source>
        <dbReference type="ARBA" id="ARBA00006484"/>
    </source>
</evidence>
<dbReference type="PRINTS" id="PR00081">
    <property type="entry name" value="GDHRDH"/>
</dbReference>
<dbReference type="RefSeq" id="WP_007578822.1">
    <property type="nucleotide sequence ID" value="NZ_AGUD01000305.1"/>
</dbReference>
<reference evidence="4 5" key="1">
    <citation type="journal article" date="2013" name="Biodegradation">
        <title>Quantitative proteomic analysis of ibuprofen-degrading Patulibacter sp. strain I11.</title>
        <authorList>
            <person name="Almeida B."/>
            <person name="Kjeldal H."/>
            <person name="Lolas I."/>
            <person name="Knudsen A.D."/>
            <person name="Carvalho G."/>
            <person name="Nielsen K.L."/>
            <person name="Barreto Crespo M.T."/>
            <person name="Stensballe A."/>
            <person name="Nielsen J.L."/>
        </authorList>
    </citation>
    <scope>NUCLEOTIDE SEQUENCE [LARGE SCALE GENOMIC DNA]</scope>
    <source>
        <strain evidence="4 5">I11</strain>
    </source>
</reference>
<dbReference type="SUPFAM" id="SSF51735">
    <property type="entry name" value="NAD(P)-binding Rossmann-fold domains"/>
    <property type="match status" value="1"/>
</dbReference>
<gene>
    <name evidence="4" type="ORF">PAI11_41320</name>
</gene>
<dbReference type="PANTHER" id="PTHR43313:SF1">
    <property type="entry name" value="3BETA-HYDROXYSTEROID DEHYDROGENASE DHS-16"/>
    <property type="match status" value="1"/>
</dbReference>
<dbReference type="PROSITE" id="PS00061">
    <property type="entry name" value="ADH_SHORT"/>
    <property type="match status" value="1"/>
</dbReference>
<dbReference type="EMBL" id="AGUD01000305">
    <property type="protein sequence ID" value="EHN09067.1"/>
    <property type="molecule type" value="Genomic_DNA"/>
</dbReference>
<sequence>MPTVLVTGASRGIGRTTALRLAAAGWDVLAGVRRAEDGEALLADAPTGRLTPILLDVADDAQIAALDDLLPPTLDAVVNNAGIVVPGPLEAVSSADLRAQFEVNVVGAAAVTRAVLPRIRAARGRIVFVSSVSGRLSTPMTGAYNASKFALEGLADAWRVELRPWGIRVSLVEPAMTDTDLWRLADETNDAAEAALSAAHRELYAAHIAGFRKTIPLMQRMAKPVDGAAAAIERALTARRPRARYVVGRDAHAQAVLGELTPTPLRDALFARATGVPRRR</sequence>
<dbReference type="AlphaFoldDB" id="H0EBA3"/>
<evidence type="ECO:0000313" key="4">
    <source>
        <dbReference type="EMBL" id="EHN09067.1"/>
    </source>
</evidence>
<dbReference type="InterPro" id="IPR002347">
    <property type="entry name" value="SDR_fam"/>
</dbReference>
<dbReference type="OrthoDB" id="9792003at2"/>